<reference evidence="2 3" key="1">
    <citation type="journal article" date="2018" name="Biotechnol. Biofuels">
        <title>Integrative visual omics of the white-rot fungus Polyporus brumalis exposes the biotechnological potential of its oxidative enzymes for delignifying raw plant biomass.</title>
        <authorList>
            <person name="Miyauchi S."/>
            <person name="Rancon A."/>
            <person name="Drula E."/>
            <person name="Hage H."/>
            <person name="Chaduli D."/>
            <person name="Favel A."/>
            <person name="Grisel S."/>
            <person name="Henrissat B."/>
            <person name="Herpoel-Gimbert I."/>
            <person name="Ruiz-Duenas F.J."/>
            <person name="Chevret D."/>
            <person name="Hainaut M."/>
            <person name="Lin J."/>
            <person name="Wang M."/>
            <person name="Pangilinan J."/>
            <person name="Lipzen A."/>
            <person name="Lesage-Meessen L."/>
            <person name="Navarro D."/>
            <person name="Riley R."/>
            <person name="Grigoriev I.V."/>
            <person name="Zhou S."/>
            <person name="Raouche S."/>
            <person name="Rosso M.N."/>
        </authorList>
    </citation>
    <scope>NUCLEOTIDE SEQUENCE [LARGE SCALE GENOMIC DNA]</scope>
    <source>
        <strain evidence="2 3">BRFM 1820</strain>
    </source>
</reference>
<gene>
    <name evidence="2" type="ORF">OH76DRAFT_1114323</name>
</gene>
<accession>A0A371CV14</accession>
<feature type="region of interest" description="Disordered" evidence="1">
    <location>
        <begin position="292"/>
        <end position="312"/>
    </location>
</feature>
<keyword evidence="3" id="KW-1185">Reference proteome</keyword>
<evidence type="ECO:0000313" key="2">
    <source>
        <dbReference type="EMBL" id="RDX44124.1"/>
    </source>
</evidence>
<evidence type="ECO:0000256" key="1">
    <source>
        <dbReference type="SAM" id="MobiDB-lite"/>
    </source>
</evidence>
<organism evidence="2 3">
    <name type="scientific">Lentinus brumalis</name>
    <dbReference type="NCBI Taxonomy" id="2498619"/>
    <lineage>
        <taxon>Eukaryota</taxon>
        <taxon>Fungi</taxon>
        <taxon>Dikarya</taxon>
        <taxon>Basidiomycota</taxon>
        <taxon>Agaricomycotina</taxon>
        <taxon>Agaricomycetes</taxon>
        <taxon>Polyporales</taxon>
        <taxon>Polyporaceae</taxon>
        <taxon>Lentinus</taxon>
    </lineage>
</organism>
<dbReference type="Proteomes" id="UP000256964">
    <property type="component" value="Unassembled WGS sequence"/>
</dbReference>
<sequence length="778" mass="88729">MPSPATPNEESPFWFNIWDKIPLVPRNDVYSLQDRHRGPLDITPRVSWKMLAVSKFGEWSVVHWQCYVVRRDARGVPVLEARIPETPENLALMMKKFAEAHPFIAVSYPAKKSSSAVALTRMTLAAIHQAMQVLSLENQIQILYVWMEHSFCLDKTNETLHRDNGLVDLIFRNAFATLVLPGGLTNLVSLEEETQYIDRHRVLVEVLLSRDCRSRVFVLHKWPLGAGQWKQFLPEGAARAWTVDPREAKVIQEVSRKVDEVHRTYTKMFVAITPLEPLLLLTLHHGRVFGTFRKDPKDPKDPNPSKSESDTTPVVQRLRVGLFGPVDHLPMLGVQSPLYPALTPHRVPHPVLYPLTQAIIFQEGSRGRYQAIWRSVYTAATAATPIMNSLASLFGLCLPSDANEKQETFITFVEFLKFLQNSKHGKELGPFWLGISSCPTCWPELPILPAIPDPYRHQIGKVDTGEKEEKEENMEKERKQGNEIEEDRKEIAENEEDDEDAYDQGESGERADDEESEESKAGMKGLEGLRGLESLEGLDDKEDEEEEEDEQVEEDEANQSQIEGSDSDSPPPSHFPVPMTRWLYHDQDLETAFERSYNNFSPMVRLDLILFMAHGRPILPAGDSVPADACIPAQLDSISLSAPYRRWTLVKDPDVKSGDRIIPDLHWLVYVGEFTDDPMYGFERLGAKENQYLLAPGERPVLEKRHARAMILKDCGTELRNGTIVVRPTKFVSWALVETSKTFAWAELMKKIELPIIVRMESEIDRKLWERDRTKQNS</sequence>
<dbReference type="EMBL" id="KZ857454">
    <property type="protein sequence ID" value="RDX44124.1"/>
    <property type="molecule type" value="Genomic_DNA"/>
</dbReference>
<feature type="compositionally biased region" description="Basic and acidic residues" evidence="1">
    <location>
        <begin position="463"/>
        <end position="492"/>
    </location>
</feature>
<evidence type="ECO:0008006" key="4">
    <source>
        <dbReference type="Google" id="ProtNLM"/>
    </source>
</evidence>
<protein>
    <recommendedName>
        <fullName evidence="4">Heterokaryon incompatibility domain-containing protein</fullName>
    </recommendedName>
</protein>
<name>A0A371CV14_9APHY</name>
<evidence type="ECO:0000313" key="3">
    <source>
        <dbReference type="Proteomes" id="UP000256964"/>
    </source>
</evidence>
<feature type="region of interest" description="Disordered" evidence="1">
    <location>
        <begin position="453"/>
        <end position="579"/>
    </location>
</feature>
<feature type="compositionally biased region" description="Acidic residues" evidence="1">
    <location>
        <begin position="493"/>
        <end position="503"/>
    </location>
</feature>
<dbReference type="STRING" id="139420.A0A371CV14"/>
<feature type="compositionally biased region" description="Acidic residues" evidence="1">
    <location>
        <begin position="536"/>
        <end position="557"/>
    </location>
</feature>
<proteinExistence type="predicted"/>
<feature type="compositionally biased region" description="Basic and acidic residues" evidence="1">
    <location>
        <begin position="292"/>
        <end position="309"/>
    </location>
</feature>
<dbReference type="AlphaFoldDB" id="A0A371CV14"/>